<evidence type="ECO:0000256" key="2">
    <source>
        <dbReference type="ARBA" id="ARBA00012438"/>
    </source>
</evidence>
<dbReference type="Pfam" id="PF02518">
    <property type="entry name" value="HATPase_c"/>
    <property type="match status" value="1"/>
</dbReference>
<dbReference type="PANTHER" id="PTHR43047">
    <property type="entry name" value="TWO-COMPONENT HISTIDINE PROTEIN KINASE"/>
    <property type="match status" value="1"/>
</dbReference>
<dbReference type="FunFam" id="3.30.565.10:FF:000010">
    <property type="entry name" value="Sensor histidine kinase RcsC"/>
    <property type="match status" value="1"/>
</dbReference>
<dbReference type="PANTHER" id="PTHR43047:SF64">
    <property type="entry name" value="HISTIDINE KINASE CONTAINING CHEY-HOMOLOGOUS RECEIVER DOMAIN AND PAS DOMAIN-RELATED"/>
    <property type="match status" value="1"/>
</dbReference>
<evidence type="ECO:0000256" key="1">
    <source>
        <dbReference type="ARBA" id="ARBA00000085"/>
    </source>
</evidence>
<sequence>MRAFAPITRTVLLVASGYYAFITASHPLYEHGVALAVLASLSAATCLAGIGFWAWLGRGEPRLGLVELWATAMYLLIAANISTYLSFHLQPPKLVYFIFLALVAAGSAPTPRTALVGVVAAMLGLAAFAPRIGPGFVDQYGFLGLAGCAVALGLAMVTRRTILAERRARLRSDALAHEAADASRAKTDFLAAMSHEIRNPLNALMGAAQLLSRDGLSGRQKARVDLVMRSGQALLAILNDLLDLSKIEAGHLELAPAPFALGELAEAARATYEALATGKALRFEVEAAQDYAGDFVGDLGRIRQILHNLISNAVKFTDRGQISVTLRGGPEGLVLSVADTGVGIEPESLARLFERFVQAEAGADRRHGGSGLGLAICRELAEAMGGRIAAESVLGQGSRFTVTLPLPLVEHQADEASVEAPAAALDRPIRVLAAEDDPINRETLGALLEQIGAGVTLVEDGEAALAAFATGGFDLVLLDIQMPGLDGLGAARRIRALEQAEGRPRVPVLAVTANVMSHQLEAYGEAGIDGWVAKPVALAELLGAIVAMVEGRG</sequence>
<proteinExistence type="predicted"/>
<dbReference type="InterPro" id="IPR001789">
    <property type="entry name" value="Sig_transdc_resp-reg_receiver"/>
</dbReference>
<dbReference type="Gene3D" id="3.40.50.2300">
    <property type="match status" value="1"/>
</dbReference>
<accession>A0A975FVY5</accession>
<keyword evidence="8" id="KW-0472">Membrane</keyword>
<dbReference type="InterPro" id="IPR011006">
    <property type="entry name" value="CheY-like_superfamily"/>
</dbReference>
<evidence type="ECO:0000256" key="6">
    <source>
        <dbReference type="ARBA" id="ARBA00023012"/>
    </source>
</evidence>
<reference evidence="11" key="1">
    <citation type="submission" date="2021-04" db="EMBL/GenBank/DDBJ databases">
        <title>The complete genome sequence of Caulobacter sp. S6.</title>
        <authorList>
            <person name="Tang Y."/>
            <person name="Ouyang W."/>
            <person name="Liu Q."/>
            <person name="Huang B."/>
            <person name="Guo Z."/>
            <person name="Lei P."/>
        </authorList>
    </citation>
    <scope>NUCLEOTIDE SEQUENCE</scope>
    <source>
        <strain evidence="11">S6</strain>
    </source>
</reference>
<name>A0A975FVY5_9CAUL</name>
<dbReference type="CDD" id="cd16922">
    <property type="entry name" value="HATPase_EvgS-ArcB-TorS-like"/>
    <property type="match status" value="1"/>
</dbReference>
<evidence type="ECO:0000256" key="8">
    <source>
        <dbReference type="SAM" id="Phobius"/>
    </source>
</evidence>
<feature type="modified residue" description="4-aspartylphosphate" evidence="7">
    <location>
        <position position="479"/>
    </location>
</feature>
<dbReference type="PROSITE" id="PS50109">
    <property type="entry name" value="HIS_KIN"/>
    <property type="match status" value="1"/>
</dbReference>
<dbReference type="CDD" id="cd17546">
    <property type="entry name" value="REC_hyHK_CKI1_RcsC-like"/>
    <property type="match status" value="1"/>
</dbReference>
<dbReference type="EMBL" id="CP073078">
    <property type="protein sequence ID" value="QUD86136.1"/>
    <property type="molecule type" value="Genomic_DNA"/>
</dbReference>
<feature type="transmembrane region" description="Helical" evidence="8">
    <location>
        <begin position="35"/>
        <end position="56"/>
    </location>
</feature>
<dbReference type="Gene3D" id="1.10.287.130">
    <property type="match status" value="1"/>
</dbReference>
<dbReference type="InterPro" id="IPR036890">
    <property type="entry name" value="HATPase_C_sf"/>
</dbReference>
<dbReference type="SUPFAM" id="SSF47384">
    <property type="entry name" value="Homodimeric domain of signal transducing histidine kinase"/>
    <property type="match status" value="1"/>
</dbReference>
<feature type="transmembrane region" description="Helical" evidence="8">
    <location>
        <begin position="12"/>
        <end position="29"/>
    </location>
</feature>
<dbReference type="InterPro" id="IPR003594">
    <property type="entry name" value="HATPase_dom"/>
</dbReference>
<dbReference type="Pfam" id="PF00072">
    <property type="entry name" value="Response_reg"/>
    <property type="match status" value="1"/>
</dbReference>
<comment type="catalytic activity">
    <reaction evidence="1">
        <text>ATP + protein L-histidine = ADP + protein N-phospho-L-histidine.</text>
        <dbReference type="EC" id="2.7.13.3"/>
    </reaction>
</comment>
<dbReference type="SMART" id="SM00388">
    <property type="entry name" value="HisKA"/>
    <property type="match status" value="1"/>
</dbReference>
<dbReference type="EC" id="2.7.13.3" evidence="2"/>
<keyword evidence="5" id="KW-0418">Kinase</keyword>
<keyword evidence="4" id="KW-0808">Transferase</keyword>
<keyword evidence="8" id="KW-0812">Transmembrane</keyword>
<organism evidence="11 12">
    <name type="scientific">Phenylobacterium montanum</name>
    <dbReference type="NCBI Taxonomy" id="2823693"/>
    <lineage>
        <taxon>Bacteria</taxon>
        <taxon>Pseudomonadati</taxon>
        <taxon>Pseudomonadota</taxon>
        <taxon>Alphaproteobacteria</taxon>
        <taxon>Caulobacterales</taxon>
        <taxon>Caulobacteraceae</taxon>
        <taxon>Phenylobacterium</taxon>
    </lineage>
</organism>
<evidence type="ECO:0000256" key="7">
    <source>
        <dbReference type="PROSITE-ProRule" id="PRU00169"/>
    </source>
</evidence>
<dbReference type="InterPro" id="IPR005467">
    <property type="entry name" value="His_kinase_dom"/>
</dbReference>
<feature type="transmembrane region" description="Helical" evidence="8">
    <location>
        <begin position="68"/>
        <end position="87"/>
    </location>
</feature>
<dbReference type="AlphaFoldDB" id="A0A975FVY5"/>
<dbReference type="Gene3D" id="3.30.565.10">
    <property type="entry name" value="Histidine kinase-like ATPase, C-terminal domain"/>
    <property type="match status" value="1"/>
</dbReference>
<evidence type="ECO:0000256" key="4">
    <source>
        <dbReference type="ARBA" id="ARBA00022679"/>
    </source>
</evidence>
<keyword evidence="3 7" id="KW-0597">Phosphoprotein</keyword>
<feature type="domain" description="Histidine kinase" evidence="9">
    <location>
        <begin position="192"/>
        <end position="408"/>
    </location>
</feature>
<keyword evidence="8" id="KW-1133">Transmembrane helix</keyword>
<dbReference type="SMART" id="SM00387">
    <property type="entry name" value="HATPase_c"/>
    <property type="match status" value="1"/>
</dbReference>
<gene>
    <name evidence="11" type="ORF">KCG34_13605</name>
</gene>
<evidence type="ECO:0000256" key="3">
    <source>
        <dbReference type="ARBA" id="ARBA00022553"/>
    </source>
</evidence>
<dbReference type="KEGG" id="caul:KCG34_13605"/>
<dbReference type="InterPro" id="IPR036097">
    <property type="entry name" value="HisK_dim/P_sf"/>
</dbReference>
<dbReference type="SUPFAM" id="SSF52172">
    <property type="entry name" value="CheY-like"/>
    <property type="match status" value="1"/>
</dbReference>
<feature type="transmembrane region" description="Helical" evidence="8">
    <location>
        <begin position="93"/>
        <end position="108"/>
    </location>
</feature>
<dbReference type="InterPro" id="IPR003661">
    <property type="entry name" value="HisK_dim/P_dom"/>
</dbReference>
<dbReference type="SMART" id="SM00448">
    <property type="entry name" value="REC"/>
    <property type="match status" value="1"/>
</dbReference>
<feature type="domain" description="Response regulatory" evidence="10">
    <location>
        <begin position="430"/>
        <end position="549"/>
    </location>
</feature>
<evidence type="ECO:0000256" key="5">
    <source>
        <dbReference type="ARBA" id="ARBA00022777"/>
    </source>
</evidence>
<protein>
    <recommendedName>
        <fullName evidence="2">histidine kinase</fullName>
        <ecNumber evidence="2">2.7.13.3</ecNumber>
    </recommendedName>
</protein>
<feature type="transmembrane region" description="Helical" evidence="8">
    <location>
        <begin position="139"/>
        <end position="157"/>
    </location>
</feature>
<dbReference type="RefSeq" id="WP_211936188.1">
    <property type="nucleotide sequence ID" value="NZ_CP073078.1"/>
</dbReference>
<dbReference type="InterPro" id="IPR004358">
    <property type="entry name" value="Sig_transdc_His_kin-like_C"/>
</dbReference>
<dbReference type="SUPFAM" id="SSF55874">
    <property type="entry name" value="ATPase domain of HSP90 chaperone/DNA topoisomerase II/histidine kinase"/>
    <property type="match status" value="1"/>
</dbReference>
<dbReference type="PROSITE" id="PS50110">
    <property type="entry name" value="RESPONSE_REGULATORY"/>
    <property type="match status" value="1"/>
</dbReference>
<dbReference type="CDD" id="cd00082">
    <property type="entry name" value="HisKA"/>
    <property type="match status" value="1"/>
</dbReference>
<keyword evidence="12" id="KW-1185">Reference proteome</keyword>
<dbReference type="Proteomes" id="UP000676409">
    <property type="component" value="Chromosome"/>
</dbReference>
<dbReference type="PRINTS" id="PR00344">
    <property type="entry name" value="BCTRLSENSOR"/>
</dbReference>
<dbReference type="GO" id="GO:0000155">
    <property type="term" value="F:phosphorelay sensor kinase activity"/>
    <property type="evidence" value="ECO:0007669"/>
    <property type="project" value="InterPro"/>
</dbReference>
<keyword evidence="6" id="KW-0902">Two-component regulatory system</keyword>
<evidence type="ECO:0000259" key="10">
    <source>
        <dbReference type="PROSITE" id="PS50110"/>
    </source>
</evidence>
<dbReference type="Pfam" id="PF00512">
    <property type="entry name" value="HisKA"/>
    <property type="match status" value="1"/>
</dbReference>
<evidence type="ECO:0000259" key="9">
    <source>
        <dbReference type="PROSITE" id="PS50109"/>
    </source>
</evidence>
<evidence type="ECO:0000313" key="12">
    <source>
        <dbReference type="Proteomes" id="UP000676409"/>
    </source>
</evidence>
<evidence type="ECO:0000313" key="11">
    <source>
        <dbReference type="EMBL" id="QUD86136.1"/>
    </source>
</evidence>